<dbReference type="Proteomes" id="UP000054324">
    <property type="component" value="Unassembled WGS sequence"/>
</dbReference>
<reference evidence="3 4" key="1">
    <citation type="submission" date="2013-11" db="EMBL/GenBank/DDBJ databases">
        <title>Opisthorchis viverrini - life in the bile duct.</title>
        <authorList>
            <person name="Young N.D."/>
            <person name="Nagarajan N."/>
            <person name="Lin S.J."/>
            <person name="Korhonen P.K."/>
            <person name="Jex A.R."/>
            <person name="Hall R.S."/>
            <person name="Safavi-Hemami H."/>
            <person name="Kaewkong W."/>
            <person name="Bertrand D."/>
            <person name="Gao S."/>
            <person name="Seet Q."/>
            <person name="Wongkham S."/>
            <person name="Teh B.T."/>
            <person name="Wongkham C."/>
            <person name="Intapan P.M."/>
            <person name="Maleewong W."/>
            <person name="Yang X."/>
            <person name="Hu M."/>
            <person name="Wang Z."/>
            <person name="Hofmann A."/>
            <person name="Sternberg P.W."/>
            <person name="Tan P."/>
            <person name="Wang J."/>
            <person name="Gasser R.B."/>
        </authorList>
    </citation>
    <scope>NUCLEOTIDE SEQUENCE [LARGE SCALE GENOMIC DNA]</scope>
</reference>
<protein>
    <recommendedName>
        <fullName evidence="5">Barrier to autointegration factor</fullName>
    </recommendedName>
</protein>
<organism evidence="3 4">
    <name type="scientific">Opisthorchis viverrini</name>
    <name type="common">Southeast Asian liver fluke</name>
    <dbReference type="NCBI Taxonomy" id="6198"/>
    <lineage>
        <taxon>Eukaryota</taxon>
        <taxon>Metazoa</taxon>
        <taxon>Spiralia</taxon>
        <taxon>Lophotrochozoa</taxon>
        <taxon>Platyhelminthes</taxon>
        <taxon>Trematoda</taxon>
        <taxon>Digenea</taxon>
        <taxon>Opisthorchiida</taxon>
        <taxon>Opisthorchiata</taxon>
        <taxon>Opisthorchiidae</taxon>
        <taxon>Opisthorchis</taxon>
    </lineage>
</organism>
<dbReference type="GO" id="GO:0000793">
    <property type="term" value="C:condensed chromosome"/>
    <property type="evidence" value="ECO:0007669"/>
    <property type="project" value="TreeGrafter"/>
</dbReference>
<sequence>MPLLHTPTLVVFLDFEVTFDFVDQTWQYLVTRGALSKFIYLLRTLYVIRCGHPRVYRKISPEFTTSSSVRQGYSVSPLHFNFPIGDKLVTELPGIGERLGERLEAKGFEKASVVLGQFLLLRRDEELFKDWLKEACGANAKQADDCFTALRDWCGSKQSSWTDSIKSNASRIDKSCLFFVKQALRQKVALTLRQLWKFVTVTPVREKHKYSDSGRYPEWSVLTPEEAHPDGRLRVDPHYTDNRERILIACRTSFVSSQCEHSYRVT</sequence>
<dbReference type="InterPro" id="IPR036617">
    <property type="entry name" value="BAF_sf"/>
</dbReference>
<keyword evidence="4" id="KW-1185">Reference proteome</keyword>
<dbReference type="RefSeq" id="XP_009169738.1">
    <property type="nucleotide sequence ID" value="XM_009171474.1"/>
</dbReference>
<keyword evidence="2" id="KW-0539">Nucleus</keyword>
<dbReference type="InterPro" id="IPR051387">
    <property type="entry name" value="BAF"/>
</dbReference>
<dbReference type="GO" id="GO:0005634">
    <property type="term" value="C:nucleus"/>
    <property type="evidence" value="ECO:0007669"/>
    <property type="project" value="UniProtKB-SubCell"/>
</dbReference>
<dbReference type="PANTHER" id="PTHR47507">
    <property type="entry name" value="BARRIER TO AUTOINTEGRATION FACTOR 2"/>
    <property type="match status" value="1"/>
</dbReference>
<comment type="subcellular location">
    <subcellularLocation>
        <location evidence="1">Nucleus</location>
    </subcellularLocation>
</comment>
<dbReference type="OrthoDB" id="9997163at2759"/>
<dbReference type="SMART" id="SM01023">
    <property type="entry name" value="BAF"/>
    <property type="match status" value="1"/>
</dbReference>
<evidence type="ECO:0000256" key="2">
    <source>
        <dbReference type="ARBA" id="ARBA00023242"/>
    </source>
</evidence>
<dbReference type="SUPFAM" id="SSF47798">
    <property type="entry name" value="Barrier-to-autointegration factor, BAF"/>
    <property type="match status" value="1"/>
</dbReference>
<dbReference type="GeneID" id="20328142"/>
<dbReference type="InterPro" id="IPR004122">
    <property type="entry name" value="BAF_prot"/>
</dbReference>
<dbReference type="GO" id="GO:0003677">
    <property type="term" value="F:DNA binding"/>
    <property type="evidence" value="ECO:0007669"/>
    <property type="project" value="InterPro"/>
</dbReference>
<dbReference type="GO" id="GO:0051276">
    <property type="term" value="P:chromosome organization"/>
    <property type="evidence" value="ECO:0007669"/>
    <property type="project" value="TreeGrafter"/>
</dbReference>
<accession>A0A074ZH24</accession>
<evidence type="ECO:0008006" key="5">
    <source>
        <dbReference type="Google" id="ProtNLM"/>
    </source>
</evidence>
<proteinExistence type="predicted"/>
<evidence type="ECO:0000256" key="1">
    <source>
        <dbReference type="ARBA" id="ARBA00004123"/>
    </source>
</evidence>
<dbReference type="EMBL" id="KL596745">
    <property type="protein sequence ID" value="KER26508.1"/>
    <property type="molecule type" value="Genomic_DNA"/>
</dbReference>
<evidence type="ECO:0000313" key="3">
    <source>
        <dbReference type="EMBL" id="KER26508.1"/>
    </source>
</evidence>
<dbReference type="STRING" id="6198.A0A074ZH24"/>
<name>A0A074ZH24_OPIVI</name>
<evidence type="ECO:0000313" key="4">
    <source>
        <dbReference type="Proteomes" id="UP000054324"/>
    </source>
</evidence>
<dbReference type="CTD" id="20328142"/>
<gene>
    <name evidence="3" type="ORF">T265_13975</name>
</gene>
<dbReference type="Pfam" id="PF02961">
    <property type="entry name" value="SAM_BAF"/>
    <property type="match status" value="1"/>
</dbReference>
<dbReference type="AlphaFoldDB" id="A0A074ZH24"/>
<dbReference type="Gene3D" id="1.10.150.40">
    <property type="entry name" value="Barrier-to-autointegration factor, BAF"/>
    <property type="match status" value="1"/>
</dbReference>
<dbReference type="KEGG" id="ovi:T265_13975"/>
<dbReference type="PANTHER" id="PTHR47507:SF6">
    <property type="entry name" value="BARRIER-TO-AUTOINTEGRATION FACTOR"/>
    <property type="match status" value="1"/>
</dbReference>